<organism evidence="1 2">
    <name type="scientific">Helianthus annuus</name>
    <name type="common">Common sunflower</name>
    <dbReference type="NCBI Taxonomy" id="4232"/>
    <lineage>
        <taxon>Eukaryota</taxon>
        <taxon>Viridiplantae</taxon>
        <taxon>Streptophyta</taxon>
        <taxon>Embryophyta</taxon>
        <taxon>Tracheophyta</taxon>
        <taxon>Spermatophyta</taxon>
        <taxon>Magnoliopsida</taxon>
        <taxon>eudicotyledons</taxon>
        <taxon>Gunneridae</taxon>
        <taxon>Pentapetalae</taxon>
        <taxon>asterids</taxon>
        <taxon>campanulids</taxon>
        <taxon>Asterales</taxon>
        <taxon>Asteraceae</taxon>
        <taxon>Asteroideae</taxon>
        <taxon>Heliantheae alliance</taxon>
        <taxon>Heliantheae</taxon>
        <taxon>Helianthus</taxon>
    </lineage>
</organism>
<dbReference type="AlphaFoldDB" id="A0A9K3JSU5"/>
<dbReference type="EMBL" id="MNCJ02000316">
    <property type="protein sequence ID" value="KAF5821098.1"/>
    <property type="molecule type" value="Genomic_DNA"/>
</dbReference>
<evidence type="ECO:0000313" key="2">
    <source>
        <dbReference type="Proteomes" id="UP000215914"/>
    </source>
</evidence>
<reference evidence="1" key="1">
    <citation type="journal article" date="2017" name="Nature">
        <title>The sunflower genome provides insights into oil metabolism, flowering and Asterid evolution.</title>
        <authorList>
            <person name="Badouin H."/>
            <person name="Gouzy J."/>
            <person name="Grassa C.J."/>
            <person name="Murat F."/>
            <person name="Staton S.E."/>
            <person name="Cottret L."/>
            <person name="Lelandais-Briere C."/>
            <person name="Owens G.L."/>
            <person name="Carrere S."/>
            <person name="Mayjonade B."/>
            <person name="Legrand L."/>
            <person name="Gill N."/>
            <person name="Kane N.C."/>
            <person name="Bowers J.E."/>
            <person name="Hubner S."/>
            <person name="Bellec A."/>
            <person name="Berard A."/>
            <person name="Berges H."/>
            <person name="Blanchet N."/>
            <person name="Boniface M.C."/>
            <person name="Brunel D."/>
            <person name="Catrice O."/>
            <person name="Chaidir N."/>
            <person name="Claudel C."/>
            <person name="Donnadieu C."/>
            <person name="Faraut T."/>
            <person name="Fievet G."/>
            <person name="Helmstetter N."/>
            <person name="King M."/>
            <person name="Knapp S.J."/>
            <person name="Lai Z."/>
            <person name="Le Paslier M.C."/>
            <person name="Lippi Y."/>
            <person name="Lorenzon L."/>
            <person name="Mandel J.R."/>
            <person name="Marage G."/>
            <person name="Marchand G."/>
            <person name="Marquand E."/>
            <person name="Bret-Mestries E."/>
            <person name="Morien E."/>
            <person name="Nambeesan S."/>
            <person name="Nguyen T."/>
            <person name="Pegot-Espagnet P."/>
            <person name="Pouilly N."/>
            <person name="Raftis F."/>
            <person name="Sallet E."/>
            <person name="Schiex T."/>
            <person name="Thomas J."/>
            <person name="Vandecasteele C."/>
            <person name="Vares D."/>
            <person name="Vear F."/>
            <person name="Vautrin S."/>
            <person name="Crespi M."/>
            <person name="Mangin B."/>
            <person name="Burke J.M."/>
            <person name="Salse J."/>
            <person name="Munos S."/>
            <person name="Vincourt P."/>
            <person name="Rieseberg L.H."/>
            <person name="Langlade N.B."/>
        </authorList>
    </citation>
    <scope>NUCLEOTIDE SEQUENCE</scope>
    <source>
        <tissue evidence="1">Leaves</tissue>
    </source>
</reference>
<dbReference type="Proteomes" id="UP000215914">
    <property type="component" value="Unassembled WGS sequence"/>
</dbReference>
<keyword evidence="2" id="KW-1185">Reference proteome</keyword>
<gene>
    <name evidence="1" type="ORF">HanXRQr2_Chr01g0009841</name>
</gene>
<protein>
    <submittedName>
        <fullName evidence="1">Uncharacterized protein</fullName>
    </submittedName>
</protein>
<proteinExistence type="predicted"/>
<comment type="caution">
    <text evidence="1">The sequence shown here is derived from an EMBL/GenBank/DDBJ whole genome shotgun (WGS) entry which is preliminary data.</text>
</comment>
<evidence type="ECO:0000313" key="1">
    <source>
        <dbReference type="EMBL" id="KAF5821098.1"/>
    </source>
</evidence>
<sequence length="59" mass="6890">MERWSDKSAFTNGFSKLIEDLALDIPALLCCLQVLDIKLSRLKLLFWTILLTEMKDLIY</sequence>
<accession>A0A9K3JSU5</accession>
<name>A0A9K3JSU5_HELAN</name>
<reference evidence="1" key="2">
    <citation type="submission" date="2020-06" db="EMBL/GenBank/DDBJ databases">
        <title>Helianthus annuus Genome sequencing and assembly Release 2.</title>
        <authorList>
            <person name="Gouzy J."/>
            <person name="Langlade N."/>
            <person name="Munos S."/>
        </authorList>
    </citation>
    <scope>NUCLEOTIDE SEQUENCE</scope>
    <source>
        <tissue evidence="1">Leaves</tissue>
    </source>
</reference>
<dbReference type="Gramene" id="mRNA:HanXRQr2_Chr01g0009841">
    <property type="protein sequence ID" value="mRNA:HanXRQr2_Chr01g0009841"/>
    <property type="gene ID" value="HanXRQr2_Chr01g0009841"/>
</dbReference>